<accession>A0A6I5N9W1</accession>
<dbReference type="Proteomes" id="UP000469292">
    <property type="component" value="Unassembled WGS sequence"/>
</dbReference>
<name>A0A6I5N9W1_9BIFI</name>
<protein>
    <submittedName>
        <fullName evidence="1">Uncharacterized protein</fullName>
    </submittedName>
</protein>
<reference evidence="1 2" key="1">
    <citation type="submission" date="2019-09" db="EMBL/GenBank/DDBJ databases">
        <title>Phylogenetic characterization of a novel taxon of the genus Bifidobacterium: Bifidobacterium choloepi sp. nov.</title>
        <authorList>
            <person name="Modesto M."/>
            <person name="Satti M."/>
        </authorList>
    </citation>
    <scope>NUCLEOTIDE SEQUENCE [LARGE SCALE GENOMIC DNA]</scope>
    <source>
        <strain evidence="1 2">BRDM6</strain>
    </source>
</reference>
<dbReference type="RefSeq" id="WP_163226878.1">
    <property type="nucleotide sequence ID" value="NZ_VYSG01000001.1"/>
</dbReference>
<gene>
    <name evidence="1" type="ORF">F6S87_01330</name>
</gene>
<comment type="caution">
    <text evidence="1">The sequence shown here is derived from an EMBL/GenBank/DDBJ whole genome shotgun (WGS) entry which is preliminary data.</text>
</comment>
<dbReference type="AlphaFoldDB" id="A0A6I5N9W1"/>
<evidence type="ECO:0000313" key="2">
    <source>
        <dbReference type="Proteomes" id="UP000469292"/>
    </source>
</evidence>
<evidence type="ECO:0000313" key="1">
    <source>
        <dbReference type="EMBL" id="NEG69290.1"/>
    </source>
</evidence>
<proteinExistence type="predicted"/>
<keyword evidence="2" id="KW-1185">Reference proteome</keyword>
<sequence>MVTKDVQVGPLEVAIPTPFEVLNRMPDDPSDLLTLGCSTNQAMCLLRLQAIPAEYAMPVGNPGAVVDGVHGALEEDQGLISVGTATTKKGRQAVWSIVKTVGTGSPAPATADMEAEDAADVASAFPAGDPAAIDVDGLEHTAAMQGRLPRGAVQYCLTLHIYFKERVLGATMFADEAGVTGMRAATVHEYAVQKGMLSGNDDPAWSRDPYDASFTKGVPMNMSEMEQFDRAFPNHPLSIERATLHIMLQNN</sequence>
<organism evidence="1 2">
    <name type="scientific">Bifidobacterium choloepi</name>
    <dbReference type="NCBI Taxonomy" id="2614131"/>
    <lineage>
        <taxon>Bacteria</taxon>
        <taxon>Bacillati</taxon>
        <taxon>Actinomycetota</taxon>
        <taxon>Actinomycetes</taxon>
        <taxon>Bifidobacteriales</taxon>
        <taxon>Bifidobacteriaceae</taxon>
        <taxon>Bifidobacterium</taxon>
    </lineage>
</organism>
<dbReference type="EMBL" id="VYSG01000001">
    <property type="protein sequence ID" value="NEG69290.1"/>
    <property type="molecule type" value="Genomic_DNA"/>
</dbReference>